<accession>G0SBF9</accession>
<dbReference type="PROSITE" id="PS51164">
    <property type="entry name" value="CBM1_2"/>
    <property type="match status" value="1"/>
</dbReference>
<dbReference type="InterPro" id="IPR000675">
    <property type="entry name" value="Cutinase/axe"/>
</dbReference>
<dbReference type="EMBL" id="GL988044">
    <property type="protein sequence ID" value="EGS19539.1"/>
    <property type="molecule type" value="Genomic_DNA"/>
</dbReference>
<dbReference type="eggNOG" id="ENOG502QUMZ">
    <property type="taxonomic scope" value="Eukaryota"/>
</dbReference>
<dbReference type="OMA" id="CPNTREV"/>
<keyword evidence="4" id="KW-0119">Carbohydrate metabolism</keyword>
<dbReference type="HOGENOM" id="CLU_040058_4_1_1"/>
<dbReference type="SUPFAM" id="SSF57180">
    <property type="entry name" value="Cellulose-binding domain"/>
    <property type="match status" value="1"/>
</dbReference>
<keyword evidence="10" id="KW-1185">Reference proteome</keyword>
<dbReference type="RefSeq" id="XP_006695361.1">
    <property type="nucleotide sequence ID" value="XM_006695298.1"/>
</dbReference>
<dbReference type="PANTHER" id="PTHR33630:SF13">
    <property type="entry name" value="ACETYLXYLAN ESTERASE"/>
    <property type="match status" value="1"/>
</dbReference>
<dbReference type="Gene3D" id="3.40.50.1820">
    <property type="entry name" value="alpha/beta hydrolase"/>
    <property type="match status" value="1"/>
</dbReference>
<dbReference type="AlphaFoldDB" id="G0SBF9"/>
<dbReference type="SMART" id="SM00236">
    <property type="entry name" value="fCBD"/>
    <property type="match status" value="1"/>
</dbReference>
<evidence type="ECO:0000256" key="4">
    <source>
        <dbReference type="ARBA" id="ARBA00023277"/>
    </source>
</evidence>
<dbReference type="OrthoDB" id="6020543at2759"/>
<dbReference type="SMART" id="SM01110">
    <property type="entry name" value="Cutinase"/>
    <property type="match status" value="1"/>
</dbReference>
<feature type="signal peptide" evidence="7">
    <location>
        <begin position="1"/>
        <end position="29"/>
    </location>
</feature>
<reference evidence="9 10" key="1">
    <citation type="journal article" date="2011" name="Cell">
        <title>Insight into structure and assembly of the nuclear pore complex by utilizing the genome of a eukaryotic thermophile.</title>
        <authorList>
            <person name="Amlacher S."/>
            <person name="Sarges P."/>
            <person name="Flemming D."/>
            <person name="van Noort V."/>
            <person name="Kunze R."/>
            <person name="Devos D.P."/>
            <person name="Arumugam M."/>
            <person name="Bork P."/>
            <person name="Hurt E."/>
        </authorList>
    </citation>
    <scope>NUCLEOTIDE SEQUENCE [LARGE SCALE GENOMIC DNA]</scope>
    <source>
        <strain evidence="10">DSM 1495 / CBS 144.50 / IMI 039719</strain>
    </source>
</reference>
<keyword evidence="5" id="KW-0624">Polysaccharide degradation</keyword>
<dbReference type="Pfam" id="PF01083">
    <property type="entry name" value="Cutinase"/>
    <property type="match status" value="1"/>
</dbReference>
<dbReference type="GO" id="GO:0005576">
    <property type="term" value="C:extracellular region"/>
    <property type="evidence" value="ECO:0007669"/>
    <property type="project" value="InterPro"/>
</dbReference>
<proteinExistence type="predicted"/>
<dbReference type="InterPro" id="IPR000254">
    <property type="entry name" value="CBD"/>
</dbReference>
<dbReference type="GO" id="GO:0000272">
    <property type="term" value="P:polysaccharide catabolic process"/>
    <property type="evidence" value="ECO:0007669"/>
    <property type="project" value="UniProtKB-KW"/>
</dbReference>
<dbReference type="InterPro" id="IPR029058">
    <property type="entry name" value="AB_hydrolase_fold"/>
</dbReference>
<evidence type="ECO:0000256" key="3">
    <source>
        <dbReference type="ARBA" id="ARBA00023157"/>
    </source>
</evidence>
<feature type="chain" id="PRO_5003409027" evidence="7">
    <location>
        <begin position="30"/>
        <end position="310"/>
    </location>
</feature>
<dbReference type="GeneID" id="18259051"/>
<evidence type="ECO:0000256" key="2">
    <source>
        <dbReference type="ARBA" id="ARBA00022801"/>
    </source>
</evidence>
<feature type="domain" description="CBM1" evidence="8">
    <location>
        <begin position="274"/>
        <end position="310"/>
    </location>
</feature>
<evidence type="ECO:0000259" key="8">
    <source>
        <dbReference type="PROSITE" id="PS51164"/>
    </source>
</evidence>
<dbReference type="ESTHER" id="chatd-g0sbf9">
    <property type="family name" value="Acetylxylan_esterase"/>
</dbReference>
<dbReference type="SUPFAM" id="SSF53474">
    <property type="entry name" value="alpha/beta-Hydrolases"/>
    <property type="match status" value="1"/>
</dbReference>
<dbReference type="Proteomes" id="UP000008066">
    <property type="component" value="Unassembled WGS sequence"/>
</dbReference>
<gene>
    <name evidence="9" type="ORF">CTHT_0050130</name>
</gene>
<organism evidence="10">
    <name type="scientific">Chaetomium thermophilum (strain DSM 1495 / CBS 144.50 / IMI 039719)</name>
    <name type="common">Thermochaetoides thermophila</name>
    <dbReference type="NCBI Taxonomy" id="759272"/>
    <lineage>
        <taxon>Eukaryota</taxon>
        <taxon>Fungi</taxon>
        <taxon>Dikarya</taxon>
        <taxon>Ascomycota</taxon>
        <taxon>Pezizomycotina</taxon>
        <taxon>Sordariomycetes</taxon>
        <taxon>Sordariomycetidae</taxon>
        <taxon>Sordariales</taxon>
        <taxon>Chaetomiaceae</taxon>
        <taxon>Thermochaetoides</taxon>
    </lineage>
</organism>
<evidence type="ECO:0000313" key="10">
    <source>
        <dbReference type="Proteomes" id="UP000008066"/>
    </source>
</evidence>
<dbReference type="InterPro" id="IPR035971">
    <property type="entry name" value="CBD_sf"/>
</dbReference>
<keyword evidence="2" id="KW-0378">Hydrolase</keyword>
<dbReference type="PROSITE" id="PS00562">
    <property type="entry name" value="CBM1_1"/>
    <property type="match status" value="1"/>
</dbReference>
<evidence type="ECO:0000256" key="6">
    <source>
        <dbReference type="SAM" id="MobiDB-lite"/>
    </source>
</evidence>
<feature type="region of interest" description="Disordered" evidence="6">
    <location>
        <begin position="244"/>
        <end position="272"/>
    </location>
</feature>
<evidence type="ECO:0000313" key="9">
    <source>
        <dbReference type="EMBL" id="EGS19539.1"/>
    </source>
</evidence>
<name>G0SBF9_CHATD</name>
<dbReference type="GO" id="GO:0052689">
    <property type="term" value="F:carboxylic ester hydrolase activity"/>
    <property type="evidence" value="ECO:0007669"/>
    <property type="project" value="UniProtKB-ARBA"/>
</dbReference>
<keyword evidence="1 7" id="KW-0732">Signal</keyword>
<protein>
    <submittedName>
        <fullName evidence="9">Putative cellulose binding protein</fullName>
    </submittedName>
</protein>
<evidence type="ECO:0000256" key="7">
    <source>
        <dbReference type="SAM" id="SignalP"/>
    </source>
</evidence>
<keyword evidence="3" id="KW-1015">Disulfide bond</keyword>
<evidence type="ECO:0000256" key="5">
    <source>
        <dbReference type="ARBA" id="ARBA00023326"/>
    </source>
</evidence>
<dbReference type="GO" id="GO:0030248">
    <property type="term" value="F:cellulose binding"/>
    <property type="evidence" value="ECO:0007669"/>
    <property type="project" value="InterPro"/>
</dbReference>
<dbReference type="PANTHER" id="PTHR33630">
    <property type="entry name" value="CUTINASE RV1984C-RELATED-RELATED"/>
    <property type="match status" value="1"/>
</dbReference>
<dbReference type="KEGG" id="cthr:CTHT_0050130"/>
<sequence length="310" mass="31849">MWPSPKVAALLLWAHSLLVAGSPVDTTEASELVARQSCPEIHVFGARETTVPSGYGTAGQVVNLILQAFPGATSEAINYPACGGQASCGGIQYGDSARQGTQAVANAVNSFHQRCPNTKLVLVGYSQGGQIMDNAVCGGPDTGSGITTTTPPISQSALDAIKAVILMGSPRYVAGLPYNVGTCTAQGFAARPRGYVCGSNSSDKIQNYCDSTDPYCCTGNDANSHQQYGVKYGQQALNFVRSKLNSSSGGGGGSPTTSAGGSQPTQPSNGGGSNCSPKWGQCGGQGWTGPTCCQSGSTCRFQNNWYSQCL</sequence>
<dbReference type="Pfam" id="PF00734">
    <property type="entry name" value="CBM_1"/>
    <property type="match status" value="1"/>
</dbReference>
<evidence type="ECO:0000256" key="1">
    <source>
        <dbReference type="ARBA" id="ARBA00022729"/>
    </source>
</evidence>